<dbReference type="GO" id="GO:0008236">
    <property type="term" value="F:serine-type peptidase activity"/>
    <property type="evidence" value="ECO:0007669"/>
    <property type="project" value="InterPro"/>
</dbReference>
<dbReference type="Pfam" id="PF00326">
    <property type="entry name" value="Peptidase_S9"/>
    <property type="match status" value="1"/>
</dbReference>
<sequence>MDGAGSELAAVSPVNLADKSKVPVFIAAGGEDETAPIEHSKKMEAALKKAGVPVETLYVPTEGHGFYTEEHRREFYTRRLAFLSRSLGGAQAAPAPAR</sequence>
<reference evidence="2 3" key="1">
    <citation type="submission" date="2015-11" db="EMBL/GenBank/DDBJ databases">
        <title>Long Read and Single Molecule DNA Sequencing Simplifies Genome Assembly and TAL Effector Gene Analysis of Xanthomonas translucens.</title>
        <authorList>
            <person name="Peng Z."/>
            <person name="Hu Y."/>
            <person name="Xie J."/>
            <person name="Potnis N."/>
            <person name="Akhunova A."/>
            <person name="Jones J."/>
            <person name="Liu Z."/>
            <person name="White F."/>
            <person name="Liu S."/>
        </authorList>
    </citation>
    <scope>NUCLEOTIDE SEQUENCE [LARGE SCALE GENOMIC DNA]</scope>
    <source>
        <strain evidence="2 3">B1</strain>
    </source>
</reference>
<evidence type="ECO:0000313" key="2">
    <source>
        <dbReference type="EMBL" id="KWV11106.1"/>
    </source>
</evidence>
<dbReference type="Gene3D" id="3.40.50.1820">
    <property type="entry name" value="alpha/beta hydrolase"/>
    <property type="match status" value="1"/>
</dbReference>
<dbReference type="EMBL" id="LNTA01000326">
    <property type="protein sequence ID" value="KWV11106.1"/>
    <property type="molecule type" value="Genomic_DNA"/>
</dbReference>
<gene>
    <name evidence="2" type="ORF">ATB53_06590</name>
</gene>
<dbReference type="InterPro" id="IPR029058">
    <property type="entry name" value="AB_hydrolase_fold"/>
</dbReference>
<dbReference type="SUPFAM" id="SSF53474">
    <property type="entry name" value="alpha/beta-Hydrolases"/>
    <property type="match status" value="1"/>
</dbReference>
<evidence type="ECO:0000313" key="3">
    <source>
        <dbReference type="Proteomes" id="UP000055854"/>
    </source>
</evidence>
<comment type="caution">
    <text evidence="2">The sequence shown here is derived from an EMBL/GenBank/DDBJ whole genome shotgun (WGS) entry which is preliminary data.</text>
</comment>
<dbReference type="InterPro" id="IPR001375">
    <property type="entry name" value="Peptidase_S9_cat"/>
</dbReference>
<proteinExistence type="predicted"/>
<feature type="domain" description="Peptidase S9 prolyl oligopeptidase catalytic" evidence="1">
    <location>
        <begin position="9"/>
        <end position="88"/>
    </location>
</feature>
<dbReference type="AlphaFoldDB" id="A0A120EVC6"/>
<name>A0A120EVC6_XANCT</name>
<protein>
    <submittedName>
        <fullName evidence="2">Prolyl oligopeptidase</fullName>
    </submittedName>
</protein>
<accession>A0A120EVC6</accession>
<dbReference type="GO" id="GO:0006508">
    <property type="term" value="P:proteolysis"/>
    <property type="evidence" value="ECO:0007669"/>
    <property type="project" value="InterPro"/>
</dbReference>
<organism evidence="2 3">
    <name type="scientific">Xanthomonas campestris pv. translucens</name>
    <dbReference type="NCBI Taxonomy" id="343"/>
    <lineage>
        <taxon>Bacteria</taxon>
        <taxon>Pseudomonadati</taxon>
        <taxon>Pseudomonadota</taxon>
        <taxon>Gammaproteobacteria</taxon>
        <taxon>Lysobacterales</taxon>
        <taxon>Lysobacteraceae</taxon>
        <taxon>Xanthomonas</taxon>
        <taxon>Xanthomonas translucens group</taxon>
    </lineage>
</organism>
<evidence type="ECO:0000259" key="1">
    <source>
        <dbReference type="Pfam" id="PF00326"/>
    </source>
</evidence>
<dbReference type="Proteomes" id="UP000055854">
    <property type="component" value="Unassembled WGS sequence"/>
</dbReference>